<dbReference type="STRING" id="61424.A0A2T9YTL9"/>
<sequence>MLDIIQNLLLYKDKSSTTFEETLEILPYRYQNYTFWYFPPQVDHSVRKYFPSFQGFFLVEGNSKCNSINLNQQTVLEIGEISSEYYETPCGNTLYKDIKPKQYSFQTTNPTPLEKNLANNICSQYSIHFSSSTFEQSKTLDPLVVCRKTSHGTYEQTINQQSLPNIDYIITLPNTSQNIMQLIHINHLGIYENLELSGQSSIDTHFQEIANSSCGIIQDYLISSPLGSFLDNSELKNHENQTSVKCKKTIKNQPVQNKKFESIISASFLGKTKNVVPLNLIQFPNEVYNHDMNKNPISYDFLTIKVMFDSNNDSFLTRKKEFISFNKELIVLQTMINCWNLSDNSQKYKNPNFISKNKVNLTDLDGKEKNSQVEAESDSKNWIAYYNKKIDTFLKEYCHEYGDAKNLEETDDNEYDKESNMFSEDMDFSDKLWLLASEARDQDDLLDLLLALSESLSQNEYPFEPTLRKDNTSIIANLLKLGDKNGVDSGSIKNNKVVENINDWVDNEIYYCFISSGIAKLVNDLDNFFRKIVNETYLTKSSTKTDVNFGIKKRRKQTLQLLKLFDFCSDPEEEFEKLMKLYDLAKLVMFFIANFLQVDETTDFSFENDIMENMEDTTEISQMASHLIEKIIDLCIGHHFSKSKINSLESDNSSFEQSKNYKQNQIIDKKKLLSLKTDQLYTISIHLSASSAMFPRLCKTIQEISVLENIRVSFPLSTINIGESQNVIKNTGIKNLVISPQDDFCFGENGDIMDVFKTLENEETNDILYKKFRLRTDSISTTPLLETSENRSRNKTTRNPRRLETTKRTIELVHEVVEEKIYINSNLITKTINLPSKTISLLSETFSKEIVEIKELSKVEILFDLEKEIIEIFGNDNETTDLISEQILDMAAKVAYKVPYTHFISIPLRTESFKRQINEFQNQLIENSLKDSSSTKIKTNHMIKPTKLHLTLGMLSLTNERQVSLAVELLIKLEQQVLNLVRESQKSFTESDKVKRMYIEFGNLKTFGNPKYSSVLYTEPLPSTKNNKAGLSNQQMSQVFELIDGNYDALVKVSDFLRSEFIKGGILFPGRQRGREERFTLHATIANTKEGGYKNGGRNGDNVNLGEILKSHQSCNFGLCLVDEIQIAKRFRYNEDGSYYSEGGIKF</sequence>
<dbReference type="PANTHER" id="PTHR13360:SF1">
    <property type="entry name" value="ACTIVATING SIGNAL COINTEGRATOR 1 COMPLEX SUBUNIT 1"/>
    <property type="match status" value="1"/>
</dbReference>
<feature type="domain" description="A-kinase anchor protein 7-like phosphoesterase" evidence="2">
    <location>
        <begin position="900"/>
        <end position="1147"/>
    </location>
</feature>
<dbReference type="EMBL" id="MBFT01000175">
    <property type="protein sequence ID" value="PVU95678.1"/>
    <property type="molecule type" value="Genomic_DNA"/>
</dbReference>
<evidence type="ECO:0000259" key="2">
    <source>
        <dbReference type="Pfam" id="PF10469"/>
    </source>
</evidence>
<protein>
    <recommendedName>
        <fullName evidence="2">A-kinase anchor protein 7-like phosphoesterase domain-containing protein</fullName>
    </recommendedName>
</protein>
<keyword evidence="4" id="KW-1185">Reference proteome</keyword>
<dbReference type="GO" id="GO:0006355">
    <property type="term" value="P:regulation of DNA-templated transcription"/>
    <property type="evidence" value="ECO:0007669"/>
    <property type="project" value="TreeGrafter"/>
</dbReference>
<name>A0A2T9YTL9_9FUNG</name>
<dbReference type="Gene3D" id="3.90.1140.10">
    <property type="entry name" value="Cyclic phosphodiesterase"/>
    <property type="match status" value="1"/>
</dbReference>
<comment type="caution">
    <text evidence="3">The sequence shown here is derived from an EMBL/GenBank/DDBJ whole genome shotgun (WGS) entry which is preliminary data.</text>
</comment>
<dbReference type="GO" id="GO:0005634">
    <property type="term" value="C:nucleus"/>
    <property type="evidence" value="ECO:0007669"/>
    <property type="project" value="TreeGrafter"/>
</dbReference>
<gene>
    <name evidence="3" type="ORF">BB559_002634</name>
</gene>
<evidence type="ECO:0000313" key="3">
    <source>
        <dbReference type="EMBL" id="PVU95678.1"/>
    </source>
</evidence>
<dbReference type="OrthoDB" id="277832at2759"/>
<dbReference type="Pfam" id="PF10469">
    <property type="entry name" value="AKAP7_NLS"/>
    <property type="match status" value="1"/>
</dbReference>
<organism evidence="3 4">
    <name type="scientific">Furculomyces boomerangus</name>
    <dbReference type="NCBI Taxonomy" id="61424"/>
    <lineage>
        <taxon>Eukaryota</taxon>
        <taxon>Fungi</taxon>
        <taxon>Fungi incertae sedis</taxon>
        <taxon>Zoopagomycota</taxon>
        <taxon>Kickxellomycotina</taxon>
        <taxon>Harpellomycetes</taxon>
        <taxon>Harpellales</taxon>
        <taxon>Harpellaceae</taxon>
        <taxon>Furculomyces</taxon>
    </lineage>
</organism>
<dbReference type="AlphaFoldDB" id="A0A2T9YTL9"/>
<feature type="region of interest" description="Disordered" evidence="1">
    <location>
        <begin position="783"/>
        <end position="802"/>
    </location>
</feature>
<evidence type="ECO:0000313" key="4">
    <source>
        <dbReference type="Proteomes" id="UP000245699"/>
    </source>
</evidence>
<accession>A0A2T9YTL9</accession>
<dbReference type="Proteomes" id="UP000245699">
    <property type="component" value="Unassembled WGS sequence"/>
</dbReference>
<dbReference type="InterPro" id="IPR019510">
    <property type="entry name" value="AKAP7-like_phosphoesterase"/>
</dbReference>
<dbReference type="GO" id="GO:0006307">
    <property type="term" value="P:DNA alkylation repair"/>
    <property type="evidence" value="ECO:0007669"/>
    <property type="project" value="InterPro"/>
</dbReference>
<reference evidence="3 4" key="1">
    <citation type="journal article" date="2018" name="MBio">
        <title>Comparative Genomics Reveals the Core Gene Toolbox for the Fungus-Insect Symbiosis.</title>
        <authorList>
            <person name="Wang Y."/>
            <person name="Stata M."/>
            <person name="Wang W."/>
            <person name="Stajich J.E."/>
            <person name="White M.M."/>
            <person name="Moncalvo J.M."/>
        </authorList>
    </citation>
    <scope>NUCLEOTIDE SEQUENCE [LARGE SCALE GENOMIC DNA]</scope>
    <source>
        <strain evidence="3 4">AUS-77-4</strain>
    </source>
</reference>
<evidence type="ECO:0000256" key="1">
    <source>
        <dbReference type="SAM" id="MobiDB-lite"/>
    </source>
</evidence>
<dbReference type="InterPro" id="IPR009210">
    <property type="entry name" value="ASCC1"/>
</dbReference>
<proteinExistence type="predicted"/>
<dbReference type="PANTHER" id="PTHR13360">
    <property type="entry name" value="ACTIVATING SIGNAL COINTEGRATOR 1 COMPLEX SUBUNIT 1"/>
    <property type="match status" value="1"/>
</dbReference>